<feature type="transmembrane region" description="Helical" evidence="7">
    <location>
        <begin position="392"/>
        <end position="410"/>
    </location>
</feature>
<evidence type="ECO:0000256" key="1">
    <source>
        <dbReference type="ARBA" id="ARBA00004141"/>
    </source>
</evidence>
<dbReference type="Pfam" id="PF00854">
    <property type="entry name" value="PTR2"/>
    <property type="match status" value="1"/>
</dbReference>
<dbReference type="GO" id="GO:0022857">
    <property type="term" value="F:transmembrane transporter activity"/>
    <property type="evidence" value="ECO:0000318"/>
    <property type="project" value="GO_Central"/>
</dbReference>
<keyword evidence="4 7" id="KW-1133">Transmembrane helix</keyword>
<feature type="compositionally biased region" description="Basic and acidic residues" evidence="6">
    <location>
        <begin position="8"/>
        <end position="28"/>
    </location>
</feature>
<dbReference type="GO" id="GO:0005886">
    <property type="term" value="C:plasma membrane"/>
    <property type="evidence" value="ECO:0000318"/>
    <property type="project" value="GO_Central"/>
</dbReference>
<feature type="region of interest" description="Disordered" evidence="6">
    <location>
        <begin position="1"/>
        <end position="30"/>
    </location>
</feature>
<evidence type="ECO:0000256" key="2">
    <source>
        <dbReference type="ARBA" id="ARBA00005982"/>
    </source>
</evidence>
<dbReference type="STRING" id="3635.A0A1U8MT56"/>
<feature type="transmembrane region" description="Helical" evidence="7">
    <location>
        <begin position="229"/>
        <end position="249"/>
    </location>
</feature>
<feature type="transmembrane region" description="Helical" evidence="7">
    <location>
        <begin position="116"/>
        <end position="138"/>
    </location>
</feature>
<sequence length="611" mass="68069">MLFSKQWKKMDDRMNKSDKEAMEKEEKATVATNDEPEINYRGWKAMPFIIGNETFEKLGAIGTLANLLIYLTTVFNLKSITAATMINVFNGTTNFGTLVGAFLCDTYFGRYKTLGFATAASFLGLLAIQLTAAIPELHPHRCAAKESGECEGPTTGQLAFLLMGLGLMIVGAGGVRPCNLAFGVDQFNPKTEAGKRGIDSFFNWYFFTFTFAQMVSLTLIVYIQSNVSWAIGLGIPATLMFIACVVYFVGSKIYVKVKATGSPMTSVAQVIVVAIKKRKLKPVEQPWLSLFKYFPPKSINSKLPYTDQFRFLDKAAIVTPQDEIKGDGSPADPWRLCSLQQVEEVKCLFRVLPIWASQIMYCVTLVQLHTYAVFQAVQSDRRLGNSNFKIPAASYVVFMMLSLTIFIPVYDRAIVPFLRKIRAKEGGITILQRIGIGMFVSIFTMLVSGMVEQHRRSIALTKPTLGVVPRKGAISSMSASILIPQFILGGLTEAFASIGLIEFYYKQFPENMKSIGGSLFYCGLAGSNYFSSLLIFIIHRTTNRTATGNWLKEDLNKGRLDYYYYIIAGLGILNLGYFLLCASWYKYKGNSDNTPELELHVNGEKQQLDKP</sequence>
<dbReference type="GO" id="GO:0055085">
    <property type="term" value="P:transmembrane transport"/>
    <property type="evidence" value="ECO:0000318"/>
    <property type="project" value="GO_Central"/>
</dbReference>
<evidence type="ECO:0000256" key="3">
    <source>
        <dbReference type="ARBA" id="ARBA00022692"/>
    </source>
</evidence>
<dbReference type="OrthoDB" id="8904098at2759"/>
<dbReference type="SMR" id="A0A1U8MT56"/>
<feature type="transmembrane region" description="Helical" evidence="7">
    <location>
        <begin position="158"/>
        <end position="182"/>
    </location>
</feature>
<evidence type="ECO:0000256" key="5">
    <source>
        <dbReference type="ARBA" id="ARBA00023136"/>
    </source>
</evidence>
<reference evidence="9" key="2">
    <citation type="submission" date="2025-08" db="UniProtKB">
        <authorList>
            <consortium name="RefSeq"/>
        </authorList>
    </citation>
    <scope>IDENTIFICATION</scope>
</reference>
<evidence type="ECO:0000313" key="9">
    <source>
        <dbReference type="RefSeq" id="XP_016728723.1"/>
    </source>
</evidence>
<dbReference type="KEGG" id="ghi:107939854"/>
<dbReference type="Proteomes" id="UP000818029">
    <property type="component" value="Chromosome A12"/>
</dbReference>
<dbReference type="SUPFAM" id="SSF103473">
    <property type="entry name" value="MFS general substrate transporter"/>
    <property type="match status" value="1"/>
</dbReference>
<feature type="transmembrane region" description="Helical" evidence="7">
    <location>
        <begin position="562"/>
        <end position="585"/>
    </location>
</feature>
<feature type="transmembrane region" description="Helical" evidence="7">
    <location>
        <begin position="517"/>
        <end position="542"/>
    </location>
</feature>
<evidence type="ECO:0000256" key="4">
    <source>
        <dbReference type="ARBA" id="ARBA00022989"/>
    </source>
</evidence>
<dbReference type="Gene3D" id="1.20.1250.20">
    <property type="entry name" value="MFS general substrate transporter like domains"/>
    <property type="match status" value="1"/>
</dbReference>
<feature type="transmembrane region" description="Helical" evidence="7">
    <location>
        <begin position="486"/>
        <end position="505"/>
    </location>
</feature>
<dbReference type="GeneID" id="107939854"/>
<feature type="transmembrane region" description="Helical" evidence="7">
    <location>
        <begin position="58"/>
        <end position="77"/>
    </location>
</feature>
<dbReference type="PANTHER" id="PTHR11654">
    <property type="entry name" value="OLIGOPEPTIDE TRANSPORTER-RELATED"/>
    <property type="match status" value="1"/>
</dbReference>
<dbReference type="InterPro" id="IPR036259">
    <property type="entry name" value="MFS_trans_sf"/>
</dbReference>
<evidence type="ECO:0000256" key="7">
    <source>
        <dbReference type="SAM" id="Phobius"/>
    </source>
</evidence>
<protein>
    <submittedName>
        <fullName evidence="9">Protein NRT1/ PTR FAMILY 2.11</fullName>
    </submittedName>
</protein>
<dbReference type="PaxDb" id="3635-A0A1U8MT56"/>
<dbReference type="CDD" id="cd17416">
    <property type="entry name" value="MFS_NPF1_2"/>
    <property type="match status" value="1"/>
</dbReference>
<feature type="transmembrane region" description="Helical" evidence="7">
    <location>
        <begin position="83"/>
        <end position="104"/>
    </location>
</feature>
<feature type="transmembrane region" description="Helical" evidence="7">
    <location>
        <begin position="430"/>
        <end position="451"/>
    </location>
</feature>
<dbReference type="InterPro" id="IPR000109">
    <property type="entry name" value="POT_fam"/>
</dbReference>
<accession>A0A1U8MT56</accession>
<evidence type="ECO:0000256" key="6">
    <source>
        <dbReference type="SAM" id="MobiDB-lite"/>
    </source>
</evidence>
<proteinExistence type="inferred from homology"/>
<feature type="transmembrane region" description="Helical" evidence="7">
    <location>
        <begin position="202"/>
        <end position="223"/>
    </location>
</feature>
<evidence type="ECO:0000313" key="8">
    <source>
        <dbReference type="Proteomes" id="UP000818029"/>
    </source>
</evidence>
<organism evidence="8 9">
    <name type="scientific">Gossypium hirsutum</name>
    <name type="common">Upland cotton</name>
    <name type="synonym">Gossypium mexicanum</name>
    <dbReference type="NCBI Taxonomy" id="3635"/>
    <lineage>
        <taxon>Eukaryota</taxon>
        <taxon>Viridiplantae</taxon>
        <taxon>Streptophyta</taxon>
        <taxon>Embryophyta</taxon>
        <taxon>Tracheophyta</taxon>
        <taxon>Spermatophyta</taxon>
        <taxon>Magnoliopsida</taxon>
        <taxon>eudicotyledons</taxon>
        <taxon>Gunneridae</taxon>
        <taxon>Pentapetalae</taxon>
        <taxon>rosids</taxon>
        <taxon>malvids</taxon>
        <taxon>Malvales</taxon>
        <taxon>Malvaceae</taxon>
        <taxon>Malvoideae</taxon>
        <taxon>Gossypium</taxon>
    </lineage>
</organism>
<comment type="subcellular location">
    <subcellularLocation>
        <location evidence="1">Membrane</location>
        <topology evidence="1">Multi-pass membrane protein</topology>
    </subcellularLocation>
</comment>
<keyword evidence="5 7" id="KW-0472">Membrane</keyword>
<keyword evidence="3 7" id="KW-0812">Transmembrane</keyword>
<gene>
    <name evidence="9" type="primary">LOC107939854</name>
</gene>
<keyword evidence="8" id="KW-1185">Reference proteome</keyword>
<comment type="similarity">
    <text evidence="2">Belongs to the major facilitator superfamily. Proton-dependent oligopeptide transporter (POT/PTR) (TC 2.A.17) family.</text>
</comment>
<feature type="transmembrane region" description="Helical" evidence="7">
    <location>
        <begin position="348"/>
        <end position="372"/>
    </location>
</feature>
<dbReference type="AlphaFoldDB" id="A0A1U8MT56"/>
<reference evidence="8" key="1">
    <citation type="journal article" date="2020" name="Nat. Genet.">
        <title>Genomic diversifications of five Gossypium allopolyploid species and their impact on cotton improvement.</title>
        <authorList>
            <person name="Chen Z.J."/>
            <person name="Sreedasyam A."/>
            <person name="Ando A."/>
            <person name="Song Q."/>
            <person name="De Santiago L.M."/>
            <person name="Hulse-Kemp A.M."/>
            <person name="Ding M."/>
            <person name="Ye W."/>
            <person name="Kirkbride R.C."/>
            <person name="Jenkins J."/>
            <person name="Plott C."/>
            <person name="Lovell J."/>
            <person name="Lin Y.M."/>
            <person name="Vaughn R."/>
            <person name="Liu B."/>
            <person name="Simpson S."/>
            <person name="Scheffler B.E."/>
            <person name="Wen L."/>
            <person name="Saski C.A."/>
            <person name="Grover C.E."/>
            <person name="Hu G."/>
            <person name="Conover J.L."/>
            <person name="Carlson J.W."/>
            <person name="Shu S."/>
            <person name="Boston L.B."/>
            <person name="Williams M."/>
            <person name="Peterson D.G."/>
            <person name="McGee K."/>
            <person name="Jones D.C."/>
            <person name="Wendel J.F."/>
            <person name="Stelly D.M."/>
            <person name="Grimwood J."/>
            <person name="Schmutz J."/>
        </authorList>
    </citation>
    <scope>NUCLEOTIDE SEQUENCE [LARGE SCALE GENOMIC DNA]</scope>
    <source>
        <strain evidence="8">cv. TM-1</strain>
    </source>
</reference>
<name>A0A1U8MT56_GOSHI</name>
<dbReference type="RefSeq" id="XP_016728723.1">
    <property type="nucleotide sequence ID" value="XM_016873234.2"/>
</dbReference>